<organism evidence="1 2">
    <name type="scientific">Cuscuta epithymum</name>
    <dbReference type="NCBI Taxonomy" id="186058"/>
    <lineage>
        <taxon>Eukaryota</taxon>
        <taxon>Viridiplantae</taxon>
        <taxon>Streptophyta</taxon>
        <taxon>Embryophyta</taxon>
        <taxon>Tracheophyta</taxon>
        <taxon>Spermatophyta</taxon>
        <taxon>Magnoliopsida</taxon>
        <taxon>eudicotyledons</taxon>
        <taxon>Gunneridae</taxon>
        <taxon>Pentapetalae</taxon>
        <taxon>asterids</taxon>
        <taxon>lamiids</taxon>
        <taxon>Solanales</taxon>
        <taxon>Convolvulaceae</taxon>
        <taxon>Cuscuteae</taxon>
        <taxon>Cuscuta</taxon>
        <taxon>Cuscuta subgen. Cuscuta</taxon>
    </lineage>
</organism>
<keyword evidence="2" id="KW-1185">Reference proteome</keyword>
<proteinExistence type="predicted"/>
<evidence type="ECO:0000313" key="2">
    <source>
        <dbReference type="Proteomes" id="UP001152523"/>
    </source>
</evidence>
<protein>
    <submittedName>
        <fullName evidence="1">Uncharacterized protein</fullName>
    </submittedName>
</protein>
<dbReference type="EMBL" id="CAMAPF010000033">
    <property type="protein sequence ID" value="CAH9078711.1"/>
    <property type="molecule type" value="Genomic_DNA"/>
</dbReference>
<sequence>MADLAQTSSHVATNVTNIVTTKLQNVEDYSTWRTQFESFLVSQSLLGMVDGSIQALVRVLCHLESKSGI</sequence>
<evidence type="ECO:0000313" key="1">
    <source>
        <dbReference type="EMBL" id="CAH9078711.1"/>
    </source>
</evidence>
<accession>A0AAV0CKC0</accession>
<comment type="caution">
    <text evidence="1">The sequence shown here is derived from an EMBL/GenBank/DDBJ whole genome shotgun (WGS) entry which is preliminary data.</text>
</comment>
<dbReference type="AlphaFoldDB" id="A0AAV0CKC0"/>
<dbReference type="Proteomes" id="UP001152523">
    <property type="component" value="Unassembled WGS sequence"/>
</dbReference>
<gene>
    <name evidence="1" type="ORF">CEPIT_LOCUS6564</name>
</gene>
<reference evidence="1" key="1">
    <citation type="submission" date="2022-07" db="EMBL/GenBank/DDBJ databases">
        <authorList>
            <person name="Macas J."/>
            <person name="Novak P."/>
            <person name="Neumann P."/>
        </authorList>
    </citation>
    <scope>NUCLEOTIDE SEQUENCE</scope>
</reference>
<name>A0AAV0CKC0_9ASTE</name>